<feature type="domain" description="FMN hydroxy acid dehydrogenase" evidence="5">
    <location>
        <begin position="42"/>
        <end position="381"/>
    </location>
</feature>
<evidence type="ECO:0000256" key="4">
    <source>
        <dbReference type="SAM" id="SignalP"/>
    </source>
</evidence>
<feature type="signal peptide" evidence="4">
    <location>
        <begin position="1"/>
        <end position="15"/>
    </location>
</feature>
<dbReference type="InterPro" id="IPR012133">
    <property type="entry name" value="Alpha-hydoxy_acid_DH_FMN"/>
</dbReference>
<proteinExistence type="inferred from homology"/>
<evidence type="ECO:0000313" key="6">
    <source>
        <dbReference type="EMBL" id="KAK7415572.1"/>
    </source>
</evidence>
<dbReference type="InterPro" id="IPR037396">
    <property type="entry name" value="FMN_HAD"/>
</dbReference>
<evidence type="ECO:0000256" key="1">
    <source>
        <dbReference type="ARBA" id="ARBA00001917"/>
    </source>
</evidence>
<keyword evidence="4" id="KW-0732">Signal</keyword>
<dbReference type="EMBL" id="JAZAVJ010000081">
    <property type="protein sequence ID" value="KAK7415572.1"/>
    <property type="molecule type" value="Genomic_DNA"/>
</dbReference>
<dbReference type="PANTHER" id="PTHR10578:SF140">
    <property type="entry name" value="FMN HYDROXY ACID DEHYDROGENASE DOMAIN-CONTAINING PROTEIN"/>
    <property type="match status" value="1"/>
</dbReference>
<evidence type="ECO:0000259" key="5">
    <source>
        <dbReference type="PROSITE" id="PS51349"/>
    </source>
</evidence>
<feature type="chain" id="PRO_5046814103" description="FMN hydroxy acid dehydrogenase domain-containing protein" evidence="4">
    <location>
        <begin position="16"/>
        <end position="384"/>
    </location>
</feature>
<evidence type="ECO:0000313" key="7">
    <source>
        <dbReference type="Proteomes" id="UP001498476"/>
    </source>
</evidence>
<reference evidence="6 7" key="1">
    <citation type="journal article" date="2025" name="Microbiol. Resour. Announc.">
        <title>Draft genome sequences for Neonectria magnoliae and Neonectria punicea, canker pathogens of Liriodendron tulipifera and Acer saccharum in West Virginia.</title>
        <authorList>
            <person name="Petronek H.M."/>
            <person name="Kasson M.T."/>
            <person name="Metheny A.M."/>
            <person name="Stauder C.M."/>
            <person name="Lovett B."/>
            <person name="Lynch S.C."/>
            <person name="Garnas J.R."/>
            <person name="Kasson L.R."/>
            <person name="Stajich J.E."/>
        </authorList>
    </citation>
    <scope>NUCLEOTIDE SEQUENCE [LARGE SCALE GENOMIC DNA]</scope>
    <source>
        <strain evidence="6 7">NRRL 64653</strain>
    </source>
</reference>
<dbReference type="SUPFAM" id="SSF51395">
    <property type="entry name" value="FMN-linked oxidoreductases"/>
    <property type="match status" value="1"/>
</dbReference>
<dbReference type="Proteomes" id="UP001498476">
    <property type="component" value="Unassembled WGS sequence"/>
</dbReference>
<gene>
    <name evidence="6" type="ORF">QQX98_005818</name>
</gene>
<dbReference type="Gene3D" id="3.20.20.70">
    <property type="entry name" value="Aldolase class I"/>
    <property type="match status" value="1"/>
</dbReference>
<dbReference type="PROSITE" id="PS00557">
    <property type="entry name" value="FMN_HYDROXY_ACID_DH_1"/>
    <property type="match status" value="1"/>
</dbReference>
<accession>A0ABR1H3D1</accession>
<dbReference type="InterPro" id="IPR000262">
    <property type="entry name" value="FMN-dep_DH"/>
</dbReference>
<dbReference type="PANTHER" id="PTHR10578">
    <property type="entry name" value="S -2-HYDROXY-ACID OXIDASE-RELATED"/>
    <property type="match status" value="1"/>
</dbReference>
<comment type="similarity">
    <text evidence="3">Belongs to the FMN-dependent alpha-hydroxy acid dehydrogenase family.</text>
</comment>
<evidence type="ECO:0000256" key="2">
    <source>
        <dbReference type="ARBA" id="ARBA00023002"/>
    </source>
</evidence>
<dbReference type="InterPro" id="IPR013785">
    <property type="entry name" value="Aldolase_TIM"/>
</dbReference>
<dbReference type="PIRSF" id="PIRSF000138">
    <property type="entry name" value="Al-hdrx_acd_dh"/>
    <property type="match status" value="1"/>
</dbReference>
<comment type="caution">
    <text evidence="6">The sequence shown here is derived from an EMBL/GenBank/DDBJ whole genome shotgun (WGS) entry which is preliminary data.</text>
</comment>
<dbReference type="Pfam" id="PF01070">
    <property type="entry name" value="FMN_dh"/>
    <property type="match status" value="2"/>
</dbReference>
<name>A0ABR1H3D1_9HYPO</name>
<sequence>MHALAFITLLGTAFAARPWLYAPDTGADIRYTELDIASGELPPINEIRCLDDFEWAARNVLNSTVMASIANGAGTEGSYRLNTEAFQAYGFRPRTMVDIRKVNETFKTSILGNNFSMPIFLTSFGVATRVHDVGEVGLMKAAADQNILYIVSISAAQSQEEIADAAADGQVYFQQFYNQGWSDEKLQAYLDSVKKYGAKAIAFTIDSAGDGDRWRAARWDVGSGDSETTLITWEFYDKLKSMTDLPILLKGITTVEDAKAAVEHGVAAIYLSNHGARQLDGAPSGFETALEIHEEAPEIFQQIEVYADGGVRSGGDVLKLLSLGVTAVGIGRPFLYSLVYGTEGVIKAAEILRHELTINAQNLGLASLGDIDSTYIKRRLFAPL</sequence>
<keyword evidence="2" id="KW-0560">Oxidoreductase</keyword>
<dbReference type="PROSITE" id="PS51349">
    <property type="entry name" value="FMN_HYDROXY_ACID_DH_2"/>
    <property type="match status" value="1"/>
</dbReference>
<organism evidence="6 7">
    <name type="scientific">Neonectria punicea</name>
    <dbReference type="NCBI Taxonomy" id="979145"/>
    <lineage>
        <taxon>Eukaryota</taxon>
        <taxon>Fungi</taxon>
        <taxon>Dikarya</taxon>
        <taxon>Ascomycota</taxon>
        <taxon>Pezizomycotina</taxon>
        <taxon>Sordariomycetes</taxon>
        <taxon>Hypocreomycetidae</taxon>
        <taxon>Hypocreales</taxon>
        <taxon>Nectriaceae</taxon>
        <taxon>Neonectria</taxon>
    </lineage>
</organism>
<comment type="cofactor">
    <cofactor evidence="1">
        <name>FMN</name>
        <dbReference type="ChEBI" id="CHEBI:58210"/>
    </cofactor>
</comment>
<evidence type="ECO:0000256" key="3">
    <source>
        <dbReference type="ARBA" id="ARBA00024042"/>
    </source>
</evidence>
<keyword evidence="7" id="KW-1185">Reference proteome</keyword>
<dbReference type="InterPro" id="IPR008259">
    <property type="entry name" value="FMN_hydac_DH_AS"/>
</dbReference>
<protein>
    <recommendedName>
        <fullName evidence="5">FMN hydroxy acid dehydrogenase domain-containing protein</fullName>
    </recommendedName>
</protein>